<keyword evidence="4" id="KW-1185">Reference proteome</keyword>
<comment type="similarity">
    <text evidence="1">Belongs to the multi antimicrobial extrusion (MATE) (TC 2.A.66.1) family.</text>
</comment>
<gene>
    <name evidence="3" type="ORF">E1A91_1Z003500v1</name>
</gene>
<dbReference type="GO" id="GO:0042910">
    <property type="term" value="F:xenobiotic transmembrane transporter activity"/>
    <property type="evidence" value="ECO:0007669"/>
    <property type="project" value="InterPro"/>
</dbReference>
<dbReference type="PANTHER" id="PTHR11206">
    <property type="entry name" value="MULTIDRUG RESISTANCE PROTEIN"/>
    <property type="match status" value="1"/>
</dbReference>
<accession>A0A5C7J266</accession>
<feature type="transmembrane region" description="Helical" evidence="2">
    <location>
        <begin position="68"/>
        <end position="89"/>
    </location>
</feature>
<sequence length="134" mass="14381">MCCFNSFMAMSFMTTMRNAWGQIFTNDKAILSLTAMVMPVAGLCELGNCPQTTGCGVLRGSARPTLGANINLGSFYGVGLPIAVVMGFVMDIGLLGLWLGLLAAQVVCAIVMVIVVARTDWFVQAKKSRATDWY</sequence>
<evidence type="ECO:0000256" key="2">
    <source>
        <dbReference type="SAM" id="Phobius"/>
    </source>
</evidence>
<proteinExistence type="inferred from homology"/>
<reference evidence="3 4" key="1">
    <citation type="submission" date="2019-07" db="EMBL/GenBank/DDBJ databases">
        <title>WGS assembly of Gossypium mustelinum.</title>
        <authorList>
            <person name="Chen Z.J."/>
            <person name="Sreedasyam A."/>
            <person name="Ando A."/>
            <person name="Song Q."/>
            <person name="De L."/>
            <person name="Hulse-Kemp A."/>
            <person name="Ding M."/>
            <person name="Ye W."/>
            <person name="Kirkbride R."/>
            <person name="Jenkins J."/>
            <person name="Plott C."/>
            <person name="Lovell J."/>
            <person name="Lin Y.-M."/>
            <person name="Vaughn R."/>
            <person name="Liu B."/>
            <person name="Li W."/>
            <person name="Simpson S."/>
            <person name="Scheffler B."/>
            <person name="Saski C."/>
            <person name="Grover C."/>
            <person name="Hu G."/>
            <person name="Conover J."/>
            <person name="Carlson J."/>
            <person name="Shu S."/>
            <person name="Boston L."/>
            <person name="Williams M."/>
            <person name="Peterson D."/>
            <person name="Mcgee K."/>
            <person name="Jones D."/>
            <person name="Wendel J."/>
            <person name="Stelly D."/>
            <person name="Grimwood J."/>
            <person name="Schmutz J."/>
        </authorList>
    </citation>
    <scope>NUCLEOTIDE SEQUENCE [LARGE SCALE GENOMIC DNA]</scope>
    <source>
        <strain evidence="3">1408120.09</strain>
    </source>
</reference>
<protein>
    <recommendedName>
        <fullName evidence="5">Protein DETOXIFICATION</fullName>
    </recommendedName>
</protein>
<evidence type="ECO:0000313" key="3">
    <source>
        <dbReference type="EMBL" id="TXG75583.1"/>
    </source>
</evidence>
<dbReference type="Proteomes" id="UP000323597">
    <property type="component" value="Unassembled WGS sequence"/>
</dbReference>
<dbReference type="EMBL" id="ML699017">
    <property type="protein sequence ID" value="TXG75583.1"/>
    <property type="molecule type" value="Genomic_DNA"/>
</dbReference>
<name>A0A5C7J266_GOSMU</name>
<keyword evidence="2" id="KW-0472">Membrane</keyword>
<evidence type="ECO:0000256" key="1">
    <source>
        <dbReference type="ARBA" id="ARBA00010199"/>
    </source>
</evidence>
<evidence type="ECO:0000313" key="4">
    <source>
        <dbReference type="Proteomes" id="UP000323597"/>
    </source>
</evidence>
<dbReference type="GO" id="GO:0016020">
    <property type="term" value="C:membrane"/>
    <property type="evidence" value="ECO:0007669"/>
    <property type="project" value="InterPro"/>
</dbReference>
<organism evidence="3 4">
    <name type="scientific">Gossypium mustelinum</name>
    <name type="common">Cotton</name>
    <name type="synonym">Gossypium caicoense</name>
    <dbReference type="NCBI Taxonomy" id="34275"/>
    <lineage>
        <taxon>Eukaryota</taxon>
        <taxon>Viridiplantae</taxon>
        <taxon>Streptophyta</taxon>
        <taxon>Embryophyta</taxon>
        <taxon>Tracheophyta</taxon>
        <taxon>Spermatophyta</taxon>
        <taxon>Magnoliopsida</taxon>
        <taxon>eudicotyledons</taxon>
        <taxon>Gunneridae</taxon>
        <taxon>Pentapetalae</taxon>
        <taxon>rosids</taxon>
        <taxon>malvids</taxon>
        <taxon>Malvales</taxon>
        <taxon>Malvaceae</taxon>
        <taxon>Malvoideae</taxon>
        <taxon>Gossypium</taxon>
    </lineage>
</organism>
<dbReference type="GO" id="GO:0015297">
    <property type="term" value="F:antiporter activity"/>
    <property type="evidence" value="ECO:0007669"/>
    <property type="project" value="InterPro"/>
</dbReference>
<dbReference type="AlphaFoldDB" id="A0A5C7J266"/>
<keyword evidence="2" id="KW-0812">Transmembrane</keyword>
<dbReference type="InterPro" id="IPR002528">
    <property type="entry name" value="MATE_fam"/>
</dbReference>
<dbReference type="Pfam" id="PF01554">
    <property type="entry name" value="MatE"/>
    <property type="match status" value="1"/>
</dbReference>
<feature type="transmembrane region" description="Helical" evidence="2">
    <location>
        <begin position="95"/>
        <end position="117"/>
    </location>
</feature>
<evidence type="ECO:0008006" key="5">
    <source>
        <dbReference type="Google" id="ProtNLM"/>
    </source>
</evidence>
<keyword evidence="2" id="KW-1133">Transmembrane helix</keyword>